<keyword evidence="4" id="KW-0548">Nucleotidyltransferase</keyword>
<dbReference type="GO" id="GO:0016779">
    <property type="term" value="F:nucleotidyltransferase activity"/>
    <property type="evidence" value="ECO:0007669"/>
    <property type="project" value="UniProtKB-KW"/>
</dbReference>
<keyword evidence="3 10" id="KW-0808">Transferase</keyword>
<dbReference type="AlphaFoldDB" id="A0A8C7WV69"/>
<evidence type="ECO:0000256" key="6">
    <source>
        <dbReference type="ARBA" id="ARBA00022857"/>
    </source>
</evidence>
<keyword evidence="6 10" id="KW-0521">NADP</keyword>
<protein>
    <recommendedName>
        <fullName evidence="10">NAD(P)(+)--arginine ADP-ribosyltransferase</fullName>
        <ecNumber evidence="10">2.4.2.31</ecNumber>
    </recommendedName>
    <alternativeName>
        <fullName evidence="10">Mono(ADP-ribosyl)transferase</fullName>
    </alternativeName>
</protein>
<feature type="transmembrane region" description="Helical" evidence="11">
    <location>
        <begin position="12"/>
        <end position="32"/>
    </location>
</feature>
<evidence type="ECO:0000256" key="11">
    <source>
        <dbReference type="SAM" id="Phobius"/>
    </source>
</evidence>
<evidence type="ECO:0000256" key="4">
    <source>
        <dbReference type="ARBA" id="ARBA00022695"/>
    </source>
</evidence>
<keyword evidence="2 10" id="KW-0328">Glycosyltransferase</keyword>
<keyword evidence="11" id="KW-0812">Transmembrane</keyword>
<dbReference type="EC" id="2.4.2.31" evidence="10"/>
<dbReference type="Gene3D" id="3.90.176.10">
    <property type="entry name" value="Toxin ADP-ribosyltransferase, Chain A, domain 1"/>
    <property type="match status" value="1"/>
</dbReference>
<dbReference type="InterPro" id="IPR000768">
    <property type="entry name" value="ART"/>
</dbReference>
<dbReference type="Ensembl" id="ENSOSIT00000003932.1">
    <property type="protein sequence ID" value="ENSOSIP00000003672.1"/>
    <property type="gene ID" value="ENSOSIG00000002463.1"/>
</dbReference>
<evidence type="ECO:0000256" key="3">
    <source>
        <dbReference type="ARBA" id="ARBA00022679"/>
    </source>
</evidence>
<keyword evidence="5" id="KW-0732">Signal</keyword>
<comment type="similarity">
    <text evidence="1 10">Belongs to the Arg-specific ADP-ribosyltransferase family.</text>
</comment>
<sequence length="280" mass="32740">LRTEYRLNFQWLFILFTVSALTVTMPCHFLHLRQVYPLDLAINSVDDMYEGCEEKMYQKVEKDFLENEKNTNEIFRAAWNEAENYFNDKWKKPNNLNKLELVAIAAYTHAKPAIPPVLNKAVREQGPEYKTTFKYHSLHFFLTSAIRKLHPENCYTAYRRTTVSFTQDVLNKNMRFGHFTSSSRFPLESRLSKKVFGEKSCFFIETCFGADFSMYSKFGDAEAEILIPPYEVFKVTNVETRAKKKELPCEVVYTVKSTKKTLSNYNCALIRNSKNSHSLN</sequence>
<evidence type="ECO:0000256" key="1">
    <source>
        <dbReference type="ARBA" id="ARBA00009558"/>
    </source>
</evidence>
<name>A0A8C7WV69_9TELE</name>
<proteinExistence type="inferred from homology"/>
<evidence type="ECO:0000256" key="10">
    <source>
        <dbReference type="RuleBase" id="RU361228"/>
    </source>
</evidence>
<comment type="catalytic activity">
    <reaction evidence="9 10">
        <text>L-arginyl-[protein] + NAD(+) = N(omega)-(ADP-D-ribosyl)-L-arginyl-[protein] + nicotinamide + H(+)</text>
        <dbReference type="Rhea" id="RHEA:19149"/>
        <dbReference type="Rhea" id="RHEA-COMP:10532"/>
        <dbReference type="Rhea" id="RHEA-COMP:15087"/>
        <dbReference type="ChEBI" id="CHEBI:15378"/>
        <dbReference type="ChEBI" id="CHEBI:17154"/>
        <dbReference type="ChEBI" id="CHEBI:29965"/>
        <dbReference type="ChEBI" id="CHEBI:57540"/>
        <dbReference type="ChEBI" id="CHEBI:142554"/>
        <dbReference type="EC" id="2.4.2.31"/>
    </reaction>
</comment>
<dbReference type="SUPFAM" id="SSF56399">
    <property type="entry name" value="ADP-ribosylation"/>
    <property type="match status" value="1"/>
</dbReference>
<reference evidence="12" key="1">
    <citation type="submission" date="2025-08" db="UniProtKB">
        <authorList>
            <consortium name="Ensembl"/>
        </authorList>
    </citation>
    <scope>IDENTIFICATION</scope>
</reference>
<keyword evidence="7 10" id="KW-0520">NAD</keyword>
<accession>A0A8C7WV69</accession>
<evidence type="ECO:0000256" key="5">
    <source>
        <dbReference type="ARBA" id="ARBA00022729"/>
    </source>
</evidence>
<dbReference type="PANTHER" id="PTHR10339">
    <property type="entry name" value="ADP-RIBOSYLTRANSFERASE"/>
    <property type="match status" value="1"/>
</dbReference>
<evidence type="ECO:0000313" key="13">
    <source>
        <dbReference type="Proteomes" id="UP000694383"/>
    </source>
</evidence>
<dbReference type="Proteomes" id="UP000694383">
    <property type="component" value="Unplaced"/>
</dbReference>
<keyword evidence="11" id="KW-1133">Transmembrane helix</keyword>
<dbReference type="Pfam" id="PF01129">
    <property type="entry name" value="ART"/>
    <property type="match status" value="1"/>
</dbReference>
<dbReference type="InterPro" id="IPR050999">
    <property type="entry name" value="ADP-ribosyltransferase_ARG"/>
</dbReference>
<dbReference type="PROSITE" id="PS51996">
    <property type="entry name" value="TR_MART"/>
    <property type="match status" value="1"/>
</dbReference>
<organism evidence="12 13">
    <name type="scientific">Oryzias sinensis</name>
    <name type="common">Chinese medaka</name>
    <dbReference type="NCBI Taxonomy" id="183150"/>
    <lineage>
        <taxon>Eukaryota</taxon>
        <taxon>Metazoa</taxon>
        <taxon>Chordata</taxon>
        <taxon>Craniata</taxon>
        <taxon>Vertebrata</taxon>
        <taxon>Euteleostomi</taxon>
        <taxon>Actinopterygii</taxon>
        <taxon>Neopterygii</taxon>
        <taxon>Teleostei</taxon>
        <taxon>Neoteleostei</taxon>
        <taxon>Acanthomorphata</taxon>
        <taxon>Ovalentaria</taxon>
        <taxon>Atherinomorphae</taxon>
        <taxon>Beloniformes</taxon>
        <taxon>Adrianichthyidae</taxon>
        <taxon>Oryziinae</taxon>
        <taxon>Oryzias</taxon>
    </lineage>
</organism>
<keyword evidence="13" id="KW-1185">Reference proteome</keyword>
<keyword evidence="11" id="KW-0472">Membrane</keyword>
<dbReference type="GO" id="GO:0106274">
    <property type="term" value="F:NAD+-protein-arginine ADP-ribosyltransferase activity"/>
    <property type="evidence" value="ECO:0007669"/>
    <property type="project" value="UniProtKB-EC"/>
</dbReference>
<reference evidence="12" key="2">
    <citation type="submission" date="2025-09" db="UniProtKB">
        <authorList>
            <consortium name="Ensembl"/>
        </authorList>
    </citation>
    <scope>IDENTIFICATION</scope>
</reference>
<dbReference type="PANTHER" id="PTHR10339:SF27">
    <property type="entry name" value="NAD(P)(+)--ARGININE ADP-RIBOSYLTRANSFERASE"/>
    <property type="match status" value="1"/>
</dbReference>
<dbReference type="GO" id="GO:0003950">
    <property type="term" value="F:NAD+ poly-ADP-ribosyltransferase activity"/>
    <property type="evidence" value="ECO:0007669"/>
    <property type="project" value="TreeGrafter"/>
</dbReference>
<dbReference type="GeneTree" id="ENSGT01030000234601"/>
<keyword evidence="8" id="KW-1015">Disulfide bond</keyword>
<evidence type="ECO:0000313" key="12">
    <source>
        <dbReference type="Ensembl" id="ENSOSIP00000003672.1"/>
    </source>
</evidence>
<evidence type="ECO:0000256" key="2">
    <source>
        <dbReference type="ARBA" id="ARBA00022676"/>
    </source>
</evidence>
<dbReference type="FunFam" id="3.90.176.10:FF:000001">
    <property type="entry name" value="NAD(P)(+)--arginine ADP-ribosyltransferase"/>
    <property type="match status" value="1"/>
</dbReference>
<evidence type="ECO:0000256" key="7">
    <source>
        <dbReference type="ARBA" id="ARBA00023027"/>
    </source>
</evidence>
<dbReference type="PRINTS" id="PR00970">
    <property type="entry name" value="RIBTRNSFRASE"/>
</dbReference>
<evidence type="ECO:0000256" key="8">
    <source>
        <dbReference type="ARBA" id="ARBA00023157"/>
    </source>
</evidence>
<evidence type="ECO:0000256" key="9">
    <source>
        <dbReference type="ARBA" id="ARBA00047597"/>
    </source>
</evidence>